<evidence type="ECO:0000313" key="2">
    <source>
        <dbReference type="Proteomes" id="UP000481417"/>
    </source>
</evidence>
<gene>
    <name evidence="1" type="ORF">GIY56_12580</name>
</gene>
<accession>A0A6L6HRQ7</accession>
<protein>
    <submittedName>
        <fullName evidence="1">Uncharacterized protein</fullName>
    </submittedName>
</protein>
<evidence type="ECO:0000313" key="1">
    <source>
        <dbReference type="EMBL" id="MTE01129.1"/>
    </source>
</evidence>
<organism evidence="1 2">
    <name type="scientific">Paracoccus lichenicola</name>
    <dbReference type="NCBI Taxonomy" id="2665644"/>
    <lineage>
        <taxon>Bacteria</taxon>
        <taxon>Pseudomonadati</taxon>
        <taxon>Pseudomonadota</taxon>
        <taxon>Alphaproteobacteria</taxon>
        <taxon>Rhodobacterales</taxon>
        <taxon>Paracoccaceae</taxon>
        <taxon>Paracoccus</taxon>
    </lineage>
</organism>
<keyword evidence="2" id="KW-1185">Reference proteome</keyword>
<name>A0A6L6HRQ7_9RHOB</name>
<dbReference type="RefSeq" id="WP_154765193.1">
    <property type="nucleotide sequence ID" value="NZ_WMBT01000007.1"/>
</dbReference>
<comment type="caution">
    <text evidence="1">The sequence shown here is derived from an EMBL/GenBank/DDBJ whole genome shotgun (WGS) entry which is preliminary data.</text>
</comment>
<dbReference type="Proteomes" id="UP000481417">
    <property type="component" value="Unassembled WGS sequence"/>
</dbReference>
<sequence length="86" mass="9530">MQRTMNARTLNDYLISAHTAVMLCRAHADNFSLSPADIADAQLRIELHIADLETLCSDIQEKNVISPKAKNVIQIAPAREAELNQS</sequence>
<dbReference type="EMBL" id="WMBT01000007">
    <property type="protein sequence ID" value="MTE01129.1"/>
    <property type="molecule type" value="Genomic_DNA"/>
</dbReference>
<reference evidence="1 2" key="1">
    <citation type="submission" date="2019-11" db="EMBL/GenBank/DDBJ databases">
        <authorList>
            <person name="Lang L."/>
        </authorList>
    </citation>
    <scope>NUCLEOTIDE SEQUENCE [LARGE SCALE GENOMIC DNA]</scope>
    <source>
        <strain evidence="1 2">YIM 132242</strain>
    </source>
</reference>
<proteinExistence type="predicted"/>
<dbReference type="AlphaFoldDB" id="A0A6L6HRQ7"/>